<keyword evidence="5" id="KW-1015">Disulfide bond</keyword>
<feature type="signal peptide" evidence="7">
    <location>
        <begin position="1"/>
        <end position="22"/>
    </location>
</feature>
<evidence type="ECO:0000256" key="1">
    <source>
        <dbReference type="ARBA" id="ARBA00022722"/>
    </source>
</evidence>
<dbReference type="Gene3D" id="1.10.575.10">
    <property type="entry name" value="P1 Nuclease"/>
    <property type="match status" value="1"/>
</dbReference>
<gene>
    <name evidence="8" type="ORF">CS022_21675</name>
</gene>
<dbReference type="PANTHER" id="PTHR33146:SF10">
    <property type="entry name" value="STRAND-SPECIFIC NUCLEASE, PUTATIVE-RELATED"/>
    <property type="match status" value="1"/>
</dbReference>
<evidence type="ECO:0000256" key="7">
    <source>
        <dbReference type="SAM" id="SignalP"/>
    </source>
</evidence>
<keyword evidence="3 8" id="KW-0255">Endonuclease</keyword>
<dbReference type="RefSeq" id="WP_129123990.1">
    <property type="nucleotide sequence ID" value="NZ_PEIB01000040.1"/>
</dbReference>
<dbReference type="GO" id="GO:0006308">
    <property type="term" value="P:DNA catabolic process"/>
    <property type="evidence" value="ECO:0007669"/>
    <property type="project" value="InterPro"/>
</dbReference>
<keyword evidence="4" id="KW-0378">Hydrolase</keyword>
<sequence>MKSPLFVLSALALSTFSPCSIAWNYQGHVTVAQIAYQNLDKDVRQKVDAFTKKAYQSLPEHILEKMNQLEGASQFARLAMVPDLIRKMPASDVWLTMGERIPDRLKHWDDKTTGAWHYINQAYPASSTCGFTVQPNIKLVNDALYASFKNNPQAASMMFLSHLAGDSHQPMHAVTKSTSSLLCLSDFGANKHRLDVPQKDLHHLWDSGLGFLDQPLNIDVVATELQAEFPKSDSFEQSDVSLWLRESYQLADFAYSVEKGSTPSDVYMERGTEYVKQRLVEAGYRLAGEQSSAL</sequence>
<keyword evidence="2" id="KW-0479">Metal-binding</keyword>
<dbReference type="CDD" id="cd11010">
    <property type="entry name" value="S1-P1_nuclease"/>
    <property type="match status" value="1"/>
</dbReference>
<keyword evidence="7" id="KW-0732">Signal</keyword>
<dbReference type="InterPro" id="IPR003154">
    <property type="entry name" value="S1/P1nuclease"/>
</dbReference>
<evidence type="ECO:0000256" key="5">
    <source>
        <dbReference type="ARBA" id="ARBA00023157"/>
    </source>
</evidence>
<dbReference type="GO" id="GO:0046872">
    <property type="term" value="F:metal ion binding"/>
    <property type="evidence" value="ECO:0007669"/>
    <property type="project" value="UniProtKB-KW"/>
</dbReference>
<dbReference type="InterPro" id="IPR008947">
    <property type="entry name" value="PLipase_C/P1_nuclease_dom_sf"/>
</dbReference>
<accession>A0A4Q0YQ40</accession>
<feature type="chain" id="PRO_5020775882" evidence="7">
    <location>
        <begin position="23"/>
        <end position="294"/>
    </location>
</feature>
<dbReference type="Pfam" id="PF02265">
    <property type="entry name" value="S1-P1_nuclease"/>
    <property type="match status" value="1"/>
</dbReference>
<name>A0A4Q0YQ40_9GAMM</name>
<dbReference type="GO" id="GO:0003676">
    <property type="term" value="F:nucleic acid binding"/>
    <property type="evidence" value="ECO:0007669"/>
    <property type="project" value="InterPro"/>
</dbReference>
<evidence type="ECO:0000256" key="6">
    <source>
        <dbReference type="ARBA" id="ARBA00023180"/>
    </source>
</evidence>
<dbReference type="Proteomes" id="UP000290287">
    <property type="component" value="Unassembled WGS sequence"/>
</dbReference>
<dbReference type="SUPFAM" id="SSF48537">
    <property type="entry name" value="Phospholipase C/P1 nuclease"/>
    <property type="match status" value="1"/>
</dbReference>
<keyword evidence="9" id="KW-1185">Reference proteome</keyword>
<organism evidence="8 9">
    <name type="scientific">Veronia nyctiphanis</name>
    <dbReference type="NCBI Taxonomy" id="1278244"/>
    <lineage>
        <taxon>Bacteria</taxon>
        <taxon>Pseudomonadati</taxon>
        <taxon>Pseudomonadota</taxon>
        <taxon>Gammaproteobacteria</taxon>
        <taxon>Vibrionales</taxon>
        <taxon>Vibrionaceae</taxon>
        <taxon>Veronia</taxon>
    </lineage>
</organism>
<proteinExistence type="predicted"/>
<dbReference type="OrthoDB" id="267579at2"/>
<keyword evidence="6" id="KW-0325">Glycoprotein</keyword>
<evidence type="ECO:0000256" key="4">
    <source>
        <dbReference type="ARBA" id="ARBA00022801"/>
    </source>
</evidence>
<dbReference type="EMBL" id="PEIB01000040">
    <property type="protein sequence ID" value="RXJ71151.1"/>
    <property type="molecule type" value="Genomic_DNA"/>
</dbReference>
<dbReference type="GO" id="GO:0016788">
    <property type="term" value="F:hydrolase activity, acting on ester bonds"/>
    <property type="evidence" value="ECO:0007669"/>
    <property type="project" value="InterPro"/>
</dbReference>
<dbReference type="PANTHER" id="PTHR33146">
    <property type="entry name" value="ENDONUCLEASE 4"/>
    <property type="match status" value="1"/>
</dbReference>
<evidence type="ECO:0000256" key="2">
    <source>
        <dbReference type="ARBA" id="ARBA00022723"/>
    </source>
</evidence>
<reference evidence="8 9" key="1">
    <citation type="submission" date="2017-10" db="EMBL/GenBank/DDBJ databases">
        <title>Nyctiphanis sp. nov., isolated from the stomach of the euphausiid Nyctiphanes simplex (Hansen, 1911) in the Gulf of California.</title>
        <authorList>
            <person name="Gomez-Gil B."/>
            <person name="Aguilar-Mendez M."/>
            <person name="Lopez-Cortes A."/>
            <person name="Gomez-Gutierrez J."/>
            <person name="Roque A."/>
            <person name="Lang E."/>
            <person name="Gonzalez-Castillo A."/>
        </authorList>
    </citation>
    <scope>NUCLEOTIDE SEQUENCE [LARGE SCALE GENOMIC DNA]</scope>
    <source>
        <strain evidence="8 9">CAIM 600</strain>
    </source>
</reference>
<evidence type="ECO:0000313" key="8">
    <source>
        <dbReference type="EMBL" id="RXJ71151.1"/>
    </source>
</evidence>
<evidence type="ECO:0000313" key="9">
    <source>
        <dbReference type="Proteomes" id="UP000290287"/>
    </source>
</evidence>
<evidence type="ECO:0000256" key="3">
    <source>
        <dbReference type="ARBA" id="ARBA00022759"/>
    </source>
</evidence>
<keyword evidence="1" id="KW-0540">Nuclease</keyword>
<dbReference type="GO" id="GO:0004519">
    <property type="term" value="F:endonuclease activity"/>
    <property type="evidence" value="ECO:0007669"/>
    <property type="project" value="UniProtKB-KW"/>
</dbReference>
<comment type="caution">
    <text evidence="8">The sequence shown here is derived from an EMBL/GenBank/DDBJ whole genome shotgun (WGS) entry which is preliminary data.</text>
</comment>
<protein>
    <submittedName>
        <fullName evidence="8">Endonuclease</fullName>
    </submittedName>
</protein>
<dbReference type="AlphaFoldDB" id="A0A4Q0YQ40"/>